<dbReference type="EMBL" id="FRBI01000003">
    <property type="protein sequence ID" value="SHL26738.1"/>
    <property type="molecule type" value="Genomic_DNA"/>
</dbReference>
<proteinExistence type="predicted"/>
<organism evidence="1 2">
    <name type="scientific">Actinacidiphila paucisporea</name>
    <dbReference type="NCBI Taxonomy" id="310782"/>
    <lineage>
        <taxon>Bacteria</taxon>
        <taxon>Bacillati</taxon>
        <taxon>Actinomycetota</taxon>
        <taxon>Actinomycetes</taxon>
        <taxon>Kitasatosporales</taxon>
        <taxon>Streptomycetaceae</taxon>
        <taxon>Actinacidiphila</taxon>
    </lineage>
</organism>
<evidence type="ECO:0000313" key="2">
    <source>
        <dbReference type="Proteomes" id="UP000184111"/>
    </source>
</evidence>
<name>A0A1M6Z8F0_9ACTN</name>
<protein>
    <recommendedName>
        <fullName evidence="3">PknH-like extracellular domain-containing protein</fullName>
    </recommendedName>
</protein>
<dbReference type="Proteomes" id="UP000184111">
    <property type="component" value="Unassembled WGS sequence"/>
</dbReference>
<sequence length="199" mass="20847">MPVPAFTAAAAVTVRTLTSLTFKAGATPGTYDMPVATLAKDATAAQRRPPLTPAACQDVWDIVYGRASPAGVSQLINWKADIYPGAATLAAYPHGAAAGLFRVLAADLSLCRTVSGLDYGGNHYTSRIVREAAPAAGDQAVRFQEAAALPEGDVKYTERVVVRVGDVIAAFDMVDVGRLTPFPPALLTQQVQRLAAAQH</sequence>
<dbReference type="STRING" id="310782.SAMN05216499_103253"/>
<gene>
    <name evidence="1" type="ORF">SAMN05216499_103253</name>
</gene>
<evidence type="ECO:0008006" key="3">
    <source>
        <dbReference type="Google" id="ProtNLM"/>
    </source>
</evidence>
<accession>A0A1M6Z8F0</accession>
<reference evidence="1 2" key="1">
    <citation type="submission" date="2016-11" db="EMBL/GenBank/DDBJ databases">
        <authorList>
            <person name="Jaros S."/>
            <person name="Januszkiewicz K."/>
            <person name="Wedrychowicz H."/>
        </authorList>
    </citation>
    <scope>NUCLEOTIDE SEQUENCE [LARGE SCALE GENOMIC DNA]</scope>
    <source>
        <strain evidence="1 2">CGMCC 4.2025</strain>
    </source>
</reference>
<dbReference type="AlphaFoldDB" id="A0A1M6Z8F0"/>
<keyword evidence="2" id="KW-1185">Reference proteome</keyword>
<evidence type="ECO:0000313" key="1">
    <source>
        <dbReference type="EMBL" id="SHL26738.1"/>
    </source>
</evidence>